<evidence type="ECO:0000313" key="4">
    <source>
        <dbReference type="Proteomes" id="UP000001542"/>
    </source>
</evidence>
<dbReference type="VEuPathDB" id="TrichDB:TVAG_225260"/>
<dbReference type="SMR" id="A2DNQ5"/>
<dbReference type="InterPro" id="IPR036465">
    <property type="entry name" value="vWFA_dom_sf"/>
</dbReference>
<dbReference type="PROSITE" id="PS50234">
    <property type="entry name" value="VWFA"/>
    <property type="match status" value="1"/>
</dbReference>
<dbReference type="PROSITE" id="PS51468">
    <property type="entry name" value="VIT"/>
    <property type="match status" value="1"/>
</dbReference>
<reference evidence="3" key="2">
    <citation type="journal article" date="2007" name="Science">
        <title>Draft genome sequence of the sexually transmitted pathogen Trichomonas vaginalis.</title>
        <authorList>
            <person name="Carlton J.M."/>
            <person name="Hirt R.P."/>
            <person name="Silva J.C."/>
            <person name="Delcher A.L."/>
            <person name="Schatz M."/>
            <person name="Zhao Q."/>
            <person name="Wortman J.R."/>
            <person name="Bidwell S.L."/>
            <person name="Alsmark U.C.M."/>
            <person name="Besteiro S."/>
            <person name="Sicheritz-Ponten T."/>
            <person name="Noel C.J."/>
            <person name="Dacks J.B."/>
            <person name="Foster P.G."/>
            <person name="Simillion C."/>
            <person name="Van de Peer Y."/>
            <person name="Miranda-Saavedra D."/>
            <person name="Barton G.J."/>
            <person name="Westrop G.D."/>
            <person name="Mueller S."/>
            <person name="Dessi D."/>
            <person name="Fiori P.L."/>
            <person name="Ren Q."/>
            <person name="Paulsen I."/>
            <person name="Zhang H."/>
            <person name="Bastida-Corcuera F.D."/>
            <person name="Simoes-Barbosa A."/>
            <person name="Brown M.T."/>
            <person name="Hayes R.D."/>
            <person name="Mukherjee M."/>
            <person name="Okumura C.Y."/>
            <person name="Schneider R."/>
            <person name="Smith A.J."/>
            <person name="Vanacova S."/>
            <person name="Villalvazo M."/>
            <person name="Haas B.J."/>
            <person name="Pertea M."/>
            <person name="Feldblyum T.V."/>
            <person name="Utterback T.R."/>
            <person name="Shu C.L."/>
            <person name="Osoegawa K."/>
            <person name="de Jong P.J."/>
            <person name="Hrdy I."/>
            <person name="Horvathova L."/>
            <person name="Zubacova Z."/>
            <person name="Dolezal P."/>
            <person name="Malik S.B."/>
            <person name="Logsdon J.M. Jr."/>
            <person name="Henze K."/>
            <person name="Gupta A."/>
            <person name="Wang C.C."/>
            <person name="Dunne R.L."/>
            <person name="Upcroft J.A."/>
            <person name="Upcroft P."/>
            <person name="White O."/>
            <person name="Salzberg S.L."/>
            <person name="Tang P."/>
            <person name="Chiu C.-H."/>
            <person name="Lee Y.-S."/>
            <person name="Embley T.M."/>
            <person name="Coombs G.H."/>
            <person name="Mottram J.C."/>
            <person name="Tachezy J."/>
            <person name="Fraser-Liggett C.M."/>
            <person name="Johnson P.J."/>
        </authorList>
    </citation>
    <scope>NUCLEOTIDE SEQUENCE [LARGE SCALE GENOMIC DNA]</scope>
    <source>
        <strain evidence="3">G3</strain>
    </source>
</reference>
<dbReference type="AlphaFoldDB" id="A2DNQ5"/>
<dbReference type="InParanoid" id="A2DNQ5"/>
<dbReference type="InterPro" id="IPR018247">
    <property type="entry name" value="EF_Hand_1_Ca_BS"/>
</dbReference>
<dbReference type="STRING" id="5722.A2DNQ5"/>
<accession>A2DNQ5</accession>
<dbReference type="PROSITE" id="PS00018">
    <property type="entry name" value="EF_HAND_1"/>
    <property type="match status" value="1"/>
</dbReference>
<feature type="domain" description="VWFA" evidence="1">
    <location>
        <begin position="242"/>
        <end position="409"/>
    </location>
</feature>
<organism evidence="3 4">
    <name type="scientific">Trichomonas vaginalis (strain ATCC PRA-98 / G3)</name>
    <dbReference type="NCBI Taxonomy" id="412133"/>
    <lineage>
        <taxon>Eukaryota</taxon>
        <taxon>Metamonada</taxon>
        <taxon>Parabasalia</taxon>
        <taxon>Trichomonadida</taxon>
        <taxon>Trichomonadidae</taxon>
        <taxon>Trichomonas</taxon>
    </lineage>
</organism>
<dbReference type="OrthoDB" id="1729737at2759"/>
<dbReference type="KEGG" id="tva:5463401"/>
<dbReference type="SMART" id="SM00327">
    <property type="entry name" value="VWA"/>
    <property type="match status" value="1"/>
</dbReference>
<evidence type="ECO:0000259" key="2">
    <source>
        <dbReference type="PROSITE" id="PS51468"/>
    </source>
</evidence>
<dbReference type="Proteomes" id="UP000001542">
    <property type="component" value="Unassembled WGS sequence"/>
</dbReference>
<dbReference type="Gene3D" id="3.40.50.410">
    <property type="entry name" value="von Willebrand factor, type A domain"/>
    <property type="match status" value="1"/>
</dbReference>
<dbReference type="VEuPathDB" id="TrichDB:TVAGG3_0288370"/>
<dbReference type="Pfam" id="PF08487">
    <property type="entry name" value="VIT"/>
    <property type="match status" value="1"/>
</dbReference>
<dbReference type="EMBL" id="DS113224">
    <property type="protein sequence ID" value="EAY17900.1"/>
    <property type="molecule type" value="Genomic_DNA"/>
</dbReference>
<dbReference type="eggNOG" id="ENOG502QRPK">
    <property type="taxonomic scope" value="Eukaryota"/>
</dbReference>
<dbReference type="InterPro" id="IPR002035">
    <property type="entry name" value="VWF_A"/>
</dbReference>
<dbReference type="InterPro" id="IPR013694">
    <property type="entry name" value="VIT"/>
</dbReference>
<dbReference type="SUPFAM" id="SSF53300">
    <property type="entry name" value="vWA-like"/>
    <property type="match status" value="1"/>
</dbReference>
<proteinExistence type="predicted"/>
<feature type="domain" description="VIT" evidence="2">
    <location>
        <begin position="1"/>
        <end position="128"/>
    </location>
</feature>
<evidence type="ECO:0000313" key="3">
    <source>
        <dbReference type="EMBL" id="EAY17900.1"/>
    </source>
</evidence>
<dbReference type="PANTHER" id="PTHR45737:SF6">
    <property type="entry name" value="VON WILLEBRAND FACTOR A DOMAIN-CONTAINING PROTEIN 5A"/>
    <property type="match status" value="1"/>
</dbReference>
<reference evidence="3" key="1">
    <citation type="submission" date="2006-10" db="EMBL/GenBank/DDBJ databases">
        <authorList>
            <person name="Amadeo P."/>
            <person name="Zhao Q."/>
            <person name="Wortman J."/>
            <person name="Fraser-Liggett C."/>
            <person name="Carlton J."/>
        </authorList>
    </citation>
    <scope>NUCLEOTIDE SEQUENCE</scope>
    <source>
        <strain evidence="3">G3</strain>
    </source>
</reference>
<gene>
    <name evidence="3" type="ORF">TVAG_225260</name>
</gene>
<keyword evidence="4" id="KW-1185">Reference proteome</keyword>
<evidence type="ECO:0000259" key="1">
    <source>
        <dbReference type="PROSITE" id="PS50234"/>
    </source>
</evidence>
<dbReference type="RefSeq" id="XP_001578886.1">
    <property type="nucleotide sequence ID" value="XM_001578836.1"/>
</dbReference>
<protein>
    <submittedName>
        <fullName evidence="3">von Willebrand factor type A domain containing protein</fullName>
    </submittedName>
</protein>
<sequence>MLGDAVIADETRKLTYTSLSINGIQQDTFLSFTIKQVFTNNTGQKADIIYFIPSEQQFCTYDPMFIVNGNVIKPKLRPKEEAMKEFKEAKDYGYMAMIGEYAGNGLDSFGLGNIGPNCKVEINLKITFLADINENGYIYKFPLTHKYQKGSVTNDLPENFEFTIKIMTMKEIKKLNVTAKGNMKIIDNHNAIFETKTTPRDDAIIIETSIKDEDKGIAISSDGYIAISTYPYFEGKVENNSEFYFLIDCSGSMYGSRIENAKFCLNLLIHSLPIDSRFSIIKFGTSYEEIFPICDYTNKNVKIAMRQIKDLDADMDGTDILSPLEYVYTQTTKNGYHRKIFLLTDGQVHNSDVICSLAQEKRDNNRIYAIGLGSGADPGLIKNVSLKSWGNYVLIADKDNMNEKVIELMESSISPYLTNISIQSENTVTEMWPSPCPPIYSRNPQNFFIKSPFVENILISGFVEKEEICLTIPVSKCNDNLGLKQLFNRYILDDYESKILDRVINRIPYFYLRDIRSYISERVDSVLKNECVKLSIESGVLCYFTSYIGVGYQSDIDMRINYDAYIRTHCLCSIAPEPPNLNRGCVKSGSRKQFEFDIKKDDTKQDENSKHGIISYILSWIRKAPKEISPETLISNQNVDGSWDNFDDMDPKIKSKYGNNVAATVAAVSYIQKAFKDNLTEYSLMIRKAMAFLKNIDSEVDWNEVIKNAN</sequence>
<name>A2DNQ5_TRIV3</name>
<dbReference type="Pfam" id="PF13768">
    <property type="entry name" value="VWA_3"/>
    <property type="match status" value="1"/>
</dbReference>
<dbReference type="PANTHER" id="PTHR45737">
    <property type="entry name" value="VON WILLEBRAND FACTOR A DOMAIN-CONTAINING PROTEIN 5A"/>
    <property type="match status" value="1"/>
</dbReference>